<keyword evidence="1" id="KW-1185">Reference proteome</keyword>
<evidence type="ECO:0000313" key="2">
    <source>
        <dbReference type="WBParaSite" id="PDA_v2.g12315.t1"/>
    </source>
</evidence>
<organism evidence="1 2">
    <name type="scientific">Panagrolaimus davidi</name>
    <dbReference type="NCBI Taxonomy" id="227884"/>
    <lineage>
        <taxon>Eukaryota</taxon>
        <taxon>Metazoa</taxon>
        <taxon>Ecdysozoa</taxon>
        <taxon>Nematoda</taxon>
        <taxon>Chromadorea</taxon>
        <taxon>Rhabditida</taxon>
        <taxon>Tylenchina</taxon>
        <taxon>Panagrolaimomorpha</taxon>
        <taxon>Panagrolaimoidea</taxon>
        <taxon>Panagrolaimidae</taxon>
        <taxon>Panagrolaimus</taxon>
    </lineage>
</organism>
<reference evidence="2" key="1">
    <citation type="submission" date="2022-11" db="UniProtKB">
        <authorList>
            <consortium name="WormBaseParasite"/>
        </authorList>
    </citation>
    <scope>IDENTIFICATION</scope>
</reference>
<name>A0A914PAJ9_9BILA</name>
<sequence length="149" mass="17579">MAYQCYCGDNSPTSQALTAHRRSKHPHYLSFQEAKINGLWQISRQVGQFQKELNDFFNLSTTSIHRSRYYYVKEGKYKEIVSTDGYDIVQVAVEDRVVVICMQKKNDRQDEFEVAVKMKRVRVPDECDMGEIQYFWDEDEKKVAIFENA</sequence>
<dbReference type="Proteomes" id="UP000887578">
    <property type="component" value="Unplaced"/>
</dbReference>
<evidence type="ECO:0000313" key="1">
    <source>
        <dbReference type="Proteomes" id="UP000887578"/>
    </source>
</evidence>
<dbReference type="WBParaSite" id="PDA_v2.g12315.t1">
    <property type="protein sequence ID" value="PDA_v2.g12315.t1"/>
    <property type="gene ID" value="PDA_v2.g12315"/>
</dbReference>
<protein>
    <submittedName>
        <fullName evidence="2">Uncharacterized protein</fullName>
    </submittedName>
</protein>
<accession>A0A914PAJ9</accession>
<proteinExistence type="predicted"/>
<dbReference type="AlphaFoldDB" id="A0A914PAJ9"/>